<feature type="region of interest" description="Disordered" evidence="1">
    <location>
        <begin position="58"/>
        <end position="85"/>
    </location>
</feature>
<evidence type="ECO:0000313" key="2">
    <source>
        <dbReference type="EMBL" id="VCX42789.1"/>
    </source>
</evidence>
<dbReference type="Proteomes" id="UP000269945">
    <property type="component" value="Unassembled WGS sequence"/>
</dbReference>
<organism evidence="2 3">
    <name type="scientific">Gulo gulo</name>
    <name type="common">Wolverine</name>
    <name type="synonym">Gluton</name>
    <dbReference type="NCBI Taxonomy" id="48420"/>
    <lineage>
        <taxon>Eukaryota</taxon>
        <taxon>Metazoa</taxon>
        <taxon>Chordata</taxon>
        <taxon>Craniata</taxon>
        <taxon>Vertebrata</taxon>
        <taxon>Euteleostomi</taxon>
        <taxon>Mammalia</taxon>
        <taxon>Eutheria</taxon>
        <taxon>Laurasiatheria</taxon>
        <taxon>Carnivora</taxon>
        <taxon>Caniformia</taxon>
        <taxon>Musteloidea</taxon>
        <taxon>Mustelidae</taxon>
        <taxon>Guloninae</taxon>
        <taxon>Gulo</taxon>
    </lineage>
</organism>
<dbReference type="AlphaFoldDB" id="A0A9X9ME83"/>
<proteinExistence type="predicted"/>
<evidence type="ECO:0000313" key="3">
    <source>
        <dbReference type="Proteomes" id="UP000269945"/>
    </source>
</evidence>
<keyword evidence="3" id="KW-1185">Reference proteome</keyword>
<accession>A0A9X9ME83</accession>
<comment type="caution">
    <text evidence="2">The sequence shown here is derived from an EMBL/GenBank/DDBJ whole genome shotgun (WGS) entry which is preliminary data.</text>
</comment>
<dbReference type="EMBL" id="CYRY02046947">
    <property type="protein sequence ID" value="VCX42789.1"/>
    <property type="molecule type" value="Genomic_DNA"/>
</dbReference>
<reference evidence="2 3" key="1">
    <citation type="submission" date="2018-10" db="EMBL/GenBank/DDBJ databases">
        <authorList>
            <person name="Ekblom R."/>
            <person name="Jareborg N."/>
        </authorList>
    </citation>
    <scope>NUCLEOTIDE SEQUENCE [LARGE SCALE GENOMIC DNA]</scope>
    <source>
        <tissue evidence="2">Muscle</tissue>
    </source>
</reference>
<sequence>MSTGACTDPGRGRGGGRALTLTFLRRCCVPASQRFARGARAAAVRAAAEIAAGCCAPSSPRPSGCWGPSTASRCPEPGSELDPSA</sequence>
<protein>
    <submittedName>
        <fullName evidence="2">Uncharacterized protein</fullName>
    </submittedName>
</protein>
<evidence type="ECO:0000256" key="1">
    <source>
        <dbReference type="SAM" id="MobiDB-lite"/>
    </source>
</evidence>
<name>A0A9X9ME83_GULGU</name>
<gene>
    <name evidence="2" type="ORF">BN2614_LOCUS5</name>
</gene>